<keyword evidence="5 10" id="KW-0547">Nucleotide-binding</keyword>
<dbReference type="NCBIfam" id="TIGR00467">
    <property type="entry name" value="lysS_arch"/>
    <property type="match status" value="1"/>
</dbReference>
<dbReference type="Gene3D" id="1.10.10.770">
    <property type="match status" value="1"/>
</dbReference>
<dbReference type="InterPro" id="IPR008925">
    <property type="entry name" value="aa_tRNA-synth_I_cd-bd_sf"/>
</dbReference>
<dbReference type="InterPro" id="IPR002904">
    <property type="entry name" value="Lys-tRNA-ligase"/>
</dbReference>
<comment type="catalytic activity">
    <reaction evidence="9 10">
        <text>tRNA(Lys) + L-lysine + ATP = L-lysyl-tRNA(Lys) + AMP + diphosphate</text>
        <dbReference type="Rhea" id="RHEA:20792"/>
        <dbReference type="Rhea" id="RHEA-COMP:9696"/>
        <dbReference type="Rhea" id="RHEA-COMP:9697"/>
        <dbReference type="ChEBI" id="CHEBI:30616"/>
        <dbReference type="ChEBI" id="CHEBI:32551"/>
        <dbReference type="ChEBI" id="CHEBI:33019"/>
        <dbReference type="ChEBI" id="CHEBI:78442"/>
        <dbReference type="ChEBI" id="CHEBI:78529"/>
        <dbReference type="ChEBI" id="CHEBI:456215"/>
        <dbReference type="EC" id="6.1.1.6"/>
    </reaction>
</comment>
<dbReference type="Proteomes" id="UP000000641">
    <property type="component" value="Chromosome"/>
</dbReference>
<dbReference type="SUPFAM" id="SSF52374">
    <property type="entry name" value="Nucleotidylyl transferase"/>
    <property type="match status" value="1"/>
</dbReference>
<dbReference type="EnsemblBacteria" id="ABL78188">
    <property type="protein sequence ID" value="ABL78188"/>
    <property type="gene ID" value="Tpen_0786"/>
</dbReference>
<keyword evidence="8 10" id="KW-0030">Aminoacyl-tRNA synthetase</keyword>
<keyword evidence="3 10" id="KW-0963">Cytoplasm</keyword>
<gene>
    <name evidence="10" type="primary">lysS</name>
    <name evidence="12" type="ordered locus">Tpen_0786</name>
</gene>
<organism evidence="12 13">
    <name type="scientific">Thermofilum pendens (strain DSM 2475 / Hrk 5)</name>
    <dbReference type="NCBI Taxonomy" id="368408"/>
    <lineage>
        <taxon>Archaea</taxon>
        <taxon>Thermoproteota</taxon>
        <taxon>Thermoprotei</taxon>
        <taxon>Thermofilales</taxon>
        <taxon>Thermofilaceae</taxon>
        <taxon>Thermofilum</taxon>
    </lineage>
</organism>
<dbReference type="Gene3D" id="3.40.50.620">
    <property type="entry name" value="HUPs"/>
    <property type="match status" value="1"/>
</dbReference>
<dbReference type="Gene3D" id="1.10.10.350">
    <property type="match status" value="1"/>
</dbReference>
<evidence type="ECO:0000256" key="4">
    <source>
        <dbReference type="ARBA" id="ARBA00022598"/>
    </source>
</evidence>
<evidence type="ECO:0000256" key="2">
    <source>
        <dbReference type="ARBA" id="ARBA00005594"/>
    </source>
</evidence>
<dbReference type="eggNOG" id="arCOG00485">
    <property type="taxonomic scope" value="Archaea"/>
</dbReference>
<evidence type="ECO:0000256" key="10">
    <source>
        <dbReference type="HAMAP-Rule" id="MF_00177"/>
    </source>
</evidence>
<dbReference type="STRING" id="368408.Tpen_0786"/>
<dbReference type="RefSeq" id="WP_011752453.1">
    <property type="nucleotide sequence ID" value="NC_008698.1"/>
</dbReference>
<dbReference type="AlphaFoldDB" id="A1RYA8"/>
<comment type="subcellular location">
    <subcellularLocation>
        <location evidence="1 10">Cytoplasm</location>
    </subcellularLocation>
</comment>
<comment type="caution">
    <text evidence="10">Lacks conserved residue(s) required for the propagation of feature annotation.</text>
</comment>
<evidence type="ECO:0000256" key="5">
    <source>
        <dbReference type="ARBA" id="ARBA00022741"/>
    </source>
</evidence>
<evidence type="ECO:0000256" key="9">
    <source>
        <dbReference type="ARBA" id="ARBA00048573"/>
    </source>
</evidence>
<dbReference type="SUPFAM" id="SSF48163">
    <property type="entry name" value="An anticodon-binding domain of class I aminoacyl-tRNA synthetases"/>
    <property type="match status" value="1"/>
</dbReference>
<dbReference type="HAMAP" id="MF_00177">
    <property type="entry name" value="Lys_tRNA_synth_class1"/>
    <property type="match status" value="1"/>
</dbReference>
<dbReference type="InterPro" id="IPR020751">
    <property type="entry name" value="aa-tRNA-synth_I_codon-bd_sub2"/>
</dbReference>
<evidence type="ECO:0000256" key="6">
    <source>
        <dbReference type="ARBA" id="ARBA00022840"/>
    </source>
</evidence>
<feature type="short sequence motif" description="'HIGH' region" evidence="10">
    <location>
        <begin position="29"/>
        <end position="37"/>
    </location>
</feature>
<dbReference type="PANTHER" id="PTHR37940">
    <property type="entry name" value="LYSINE--TRNA LIGASE"/>
    <property type="match status" value="1"/>
</dbReference>
<dbReference type="GO" id="GO:0000049">
    <property type="term" value="F:tRNA binding"/>
    <property type="evidence" value="ECO:0007669"/>
    <property type="project" value="InterPro"/>
</dbReference>
<dbReference type="GeneID" id="4601134"/>
<dbReference type="InterPro" id="IPR045462">
    <property type="entry name" value="aa-tRNA-synth_I_cd-bd"/>
</dbReference>
<keyword evidence="6 10" id="KW-0067">ATP-binding</keyword>
<dbReference type="PANTHER" id="PTHR37940:SF1">
    <property type="entry name" value="LYSINE--TRNA LIGASE"/>
    <property type="match status" value="1"/>
</dbReference>
<dbReference type="Pfam" id="PF19269">
    <property type="entry name" value="Anticodon_2"/>
    <property type="match status" value="1"/>
</dbReference>
<protein>
    <recommendedName>
        <fullName evidence="10">Lysine--tRNA ligase</fullName>
        <ecNumber evidence="10">6.1.1.6</ecNumber>
    </recommendedName>
    <alternativeName>
        <fullName evidence="10">Lysyl-tRNA synthetase</fullName>
        <shortName evidence="10">LysRS</shortName>
    </alternativeName>
</protein>
<dbReference type="HOGENOM" id="CLU_025562_1_0_2"/>
<evidence type="ECO:0000256" key="8">
    <source>
        <dbReference type="ARBA" id="ARBA00023146"/>
    </source>
</evidence>
<dbReference type="KEGG" id="tpe:Tpen_0786"/>
<dbReference type="Pfam" id="PF01921">
    <property type="entry name" value="tRNA-synt_1f"/>
    <property type="match status" value="1"/>
</dbReference>
<dbReference type="GO" id="GO:0004824">
    <property type="term" value="F:lysine-tRNA ligase activity"/>
    <property type="evidence" value="ECO:0007669"/>
    <property type="project" value="UniProtKB-UniRule"/>
</dbReference>
<dbReference type="InterPro" id="IPR014729">
    <property type="entry name" value="Rossmann-like_a/b/a_fold"/>
</dbReference>
<evidence type="ECO:0000313" key="13">
    <source>
        <dbReference type="Proteomes" id="UP000000641"/>
    </source>
</evidence>
<keyword evidence="4 10" id="KW-0436">Ligase</keyword>
<keyword evidence="7 10" id="KW-0648">Protein biosynthesis</keyword>
<name>A1RYA8_THEPD</name>
<dbReference type="GO" id="GO:0005524">
    <property type="term" value="F:ATP binding"/>
    <property type="evidence" value="ECO:0007669"/>
    <property type="project" value="UniProtKB-UniRule"/>
</dbReference>
<dbReference type="GO" id="GO:0006430">
    <property type="term" value="P:lysyl-tRNA aminoacylation"/>
    <property type="evidence" value="ECO:0007669"/>
    <property type="project" value="UniProtKB-UniRule"/>
</dbReference>
<dbReference type="EC" id="6.1.1.6" evidence="10"/>
<evidence type="ECO:0000256" key="7">
    <source>
        <dbReference type="ARBA" id="ARBA00022917"/>
    </source>
</evidence>
<evidence type="ECO:0000256" key="1">
    <source>
        <dbReference type="ARBA" id="ARBA00004496"/>
    </source>
</evidence>
<dbReference type="GO" id="GO:0005737">
    <property type="term" value="C:cytoplasm"/>
    <property type="evidence" value="ECO:0007669"/>
    <property type="project" value="UniProtKB-SubCell"/>
</dbReference>
<reference evidence="13" key="1">
    <citation type="journal article" date="2008" name="J. Bacteriol.">
        <title>Genome sequence of Thermofilum pendens reveals an exceptional loss of biosynthetic pathways without genome reduction.</title>
        <authorList>
            <person name="Anderson I."/>
            <person name="Rodriguez J."/>
            <person name="Susanti D."/>
            <person name="Porat I."/>
            <person name="Reich C."/>
            <person name="Ulrich L.E."/>
            <person name="Elkins J.G."/>
            <person name="Mavromatis K."/>
            <person name="Lykidis A."/>
            <person name="Kim E."/>
            <person name="Thompson L.S."/>
            <person name="Nolan M."/>
            <person name="Land M."/>
            <person name="Copeland A."/>
            <person name="Lapidus A."/>
            <person name="Lucas S."/>
            <person name="Detter C."/>
            <person name="Zhulin I.B."/>
            <person name="Olsen G.J."/>
            <person name="Whitman W."/>
            <person name="Mukhopadhyay B."/>
            <person name="Bristow J."/>
            <person name="Kyrpides N."/>
        </authorList>
    </citation>
    <scope>NUCLEOTIDE SEQUENCE [LARGE SCALE GENOMIC DNA]</scope>
    <source>
        <strain evidence="13">DSM 2475 / Hrk 5</strain>
    </source>
</reference>
<dbReference type="EMBL" id="CP000505">
    <property type="protein sequence ID" value="ABL78188.1"/>
    <property type="molecule type" value="Genomic_DNA"/>
</dbReference>
<feature type="domain" description="Aminoacyl-tRNA synthetase class I anticodon-binding" evidence="11">
    <location>
        <begin position="450"/>
        <end position="534"/>
    </location>
</feature>
<sequence>MHWVKGVAESVASRAREKGVVVANGGLSVSGLQHVGRLRGEITVVDTVVRLLRREGYDAVHKLTLYTVDAWKGKEAQRSQFGDPEEARAYTGRPLYMVPDPHGCHANWVEHYWDEFGSHLGSFAEKVDVVTTKELYESDERMKKFVLLSVTDLREKVVETINKYRGEKKLQPGYIPFQPICEKCGRVDTTEALEVDAANYRVRYVCRHCGHEGWQSLAKGKLNWRVEWVGVWYALGVDFEPYGKDHATPGGSRDSCNELAEKVYGFNPPLGLAYEWVGYRKQGKDMGDMGSSDFIGFSPRQWLEVAEGEVLRYIYLSAPPMRRIVLSLEEVPSYYDTFDKAERVYYGLEEGDKEAAESYELALLAKPPSEPPFQLRYLNAMILTQVLPSKGEDLGEVVERLKSTKQLTRELTEYDVERIKRRIRLARRWLELYAPEYYRITVVEEPPLTEIEKVMDERISQLLAALLDSLQRLEVWNEEEIKKAMVSIERTKEEEKKLFQVLYLSFFGRPSGPRIAPYLGMLDRDFVINRLRRLVER</sequence>
<accession>A1RYA8</accession>
<proteinExistence type="inferred from homology"/>
<comment type="similarity">
    <text evidence="2 10">Belongs to the class-I aminoacyl-tRNA synthetase family.</text>
</comment>
<dbReference type="OrthoDB" id="6838at2157"/>
<keyword evidence="13" id="KW-1185">Reference proteome</keyword>
<evidence type="ECO:0000313" key="12">
    <source>
        <dbReference type="EMBL" id="ABL78188.1"/>
    </source>
</evidence>
<evidence type="ECO:0000259" key="11">
    <source>
        <dbReference type="Pfam" id="PF19269"/>
    </source>
</evidence>
<evidence type="ECO:0000256" key="3">
    <source>
        <dbReference type="ARBA" id="ARBA00022490"/>
    </source>
</evidence>